<dbReference type="AlphaFoldDB" id="A0AAE4SE68"/>
<reference evidence="1" key="1">
    <citation type="submission" date="2023-06" db="EMBL/GenBank/DDBJ databases">
        <title>Genome sequence of Methanosarcinaceae archaeon Ag5.</title>
        <authorList>
            <person name="Protasov E."/>
            <person name="Platt K."/>
            <person name="Poehlein A."/>
            <person name="Daniel R."/>
            <person name="Brune A."/>
        </authorList>
    </citation>
    <scope>NUCLEOTIDE SEQUENCE</scope>
    <source>
        <strain evidence="1">Ag5</strain>
    </source>
</reference>
<comment type="caution">
    <text evidence="1">The sequence shown here is derived from an EMBL/GenBank/DDBJ whole genome shotgun (WGS) entry which is preliminary data.</text>
</comment>
<dbReference type="SUPFAM" id="SSF88723">
    <property type="entry name" value="PIN domain-like"/>
    <property type="match status" value="1"/>
</dbReference>
<dbReference type="RefSeq" id="WP_338099913.1">
    <property type="nucleotide sequence ID" value="NZ_JAWDKD010000020.1"/>
</dbReference>
<evidence type="ECO:0000313" key="1">
    <source>
        <dbReference type="EMBL" id="MDV0447474.1"/>
    </source>
</evidence>
<protein>
    <recommendedName>
        <fullName evidence="3">PIN domain-containing protein</fullName>
    </recommendedName>
</protein>
<dbReference type="EMBL" id="JAWDKD010000020">
    <property type="protein sequence ID" value="MDV0447474.1"/>
    <property type="molecule type" value="Genomic_DNA"/>
</dbReference>
<sequence length="188" mass="22422">MIIPISESLTVDPNEVYFIDANVLLFIHLNDKKRNQKTNKKIVYSRFVEYLQENGNSIFVSTLNLQEVLHVVEKIEFDQYHQINPKTKFKQYRQNKYERHKLKQKLDEILNQITQSYSIEDDSITKEDVESFVSDFERHLYDPMDFFTVHLRCQPNSKFNYITDDSDFKNNNLFQTSSLINLYTCTAV</sequence>
<keyword evidence="2" id="KW-1185">Reference proteome</keyword>
<evidence type="ECO:0000313" key="2">
    <source>
        <dbReference type="Proteomes" id="UP001271789"/>
    </source>
</evidence>
<evidence type="ECO:0008006" key="3">
    <source>
        <dbReference type="Google" id="ProtNLM"/>
    </source>
</evidence>
<proteinExistence type="predicted"/>
<name>A0AAE4SE68_9EURY</name>
<gene>
    <name evidence="1" type="ORF">MsAg5_13730</name>
</gene>
<organism evidence="1 2">
    <name type="scientific">Methanolapillus africanus</name>
    <dbReference type="NCBI Taxonomy" id="3028297"/>
    <lineage>
        <taxon>Archaea</taxon>
        <taxon>Methanobacteriati</taxon>
        <taxon>Methanobacteriota</taxon>
        <taxon>Stenosarchaea group</taxon>
        <taxon>Methanomicrobia</taxon>
        <taxon>Methanosarcinales</taxon>
        <taxon>Methanosarcinaceae</taxon>
        <taxon>Methanolapillus</taxon>
    </lineage>
</organism>
<accession>A0AAE4SE68</accession>
<dbReference type="InterPro" id="IPR029060">
    <property type="entry name" value="PIN-like_dom_sf"/>
</dbReference>
<dbReference type="Proteomes" id="UP001271789">
    <property type="component" value="Unassembled WGS sequence"/>
</dbReference>